<evidence type="ECO:0000256" key="1">
    <source>
        <dbReference type="SAM" id="MobiDB-lite"/>
    </source>
</evidence>
<feature type="compositionally biased region" description="Basic and acidic residues" evidence="1">
    <location>
        <begin position="48"/>
        <end position="60"/>
    </location>
</feature>
<proteinExistence type="predicted"/>
<organism evidence="2 3">
    <name type="scientific">Cladophialophora chaetospira</name>
    <dbReference type="NCBI Taxonomy" id="386627"/>
    <lineage>
        <taxon>Eukaryota</taxon>
        <taxon>Fungi</taxon>
        <taxon>Dikarya</taxon>
        <taxon>Ascomycota</taxon>
        <taxon>Pezizomycotina</taxon>
        <taxon>Eurotiomycetes</taxon>
        <taxon>Chaetothyriomycetidae</taxon>
        <taxon>Chaetothyriales</taxon>
        <taxon>Herpotrichiellaceae</taxon>
        <taxon>Cladophialophora</taxon>
    </lineage>
</organism>
<accession>A0AA38XKQ0</accession>
<evidence type="ECO:0000313" key="2">
    <source>
        <dbReference type="EMBL" id="KAJ9615211.1"/>
    </source>
</evidence>
<gene>
    <name evidence="2" type="ORF">H2200_001285</name>
</gene>
<name>A0AA38XKQ0_9EURO</name>
<evidence type="ECO:0000313" key="3">
    <source>
        <dbReference type="Proteomes" id="UP001172673"/>
    </source>
</evidence>
<sequence>MPADLVFKGDFSFVNVDASSLSTLPHRQQVTRHVHGYRRWKKGQEARRLRESSRFHEPVESKSTSQRTVPRHTFRRDRQPHSPAVPVLPITIRTLPSLIDVILLNGNSDPFDALPEQLTATVNSLLGFERDCIFPSIKELESRMTPRRIASRESTFTATWINDSTAYLYDNIAIHSYLARIATHRYMFTSQPEFLDAAHEFRRKGVASLKEYMTNTPQLDIPRLYRALLILLWADSALGDRNAFQHHVTVLKDIFQSHHDVLSADPSFHVHHFVSIVYFEVQFAVMTLSSIPLDLSHNEWVEKQLTSLWSQVSPSFPFSKAEADRSLDHHLEGDVRSLYLDAQEILDIIRLMRTNSLLHTSLTWAYAMSKTILTVGRLVNLYANLDIENVLLHPSGSNPNMQTVQKLETAAACLCAMYWLRELAGIENVYMTDKMKLFAWNPIMLNRLDRLVSAYSELSSHDFQHVDDDGSLRLLLWLSWTGAMAEQSMLSPFQVGDDQDLFTKHFRELCSRAEIRSLPQCQRVLDQFLQLHDMRPDSGDDWYIRCFPQVGGRRTQLPIL</sequence>
<dbReference type="EMBL" id="JAPDRK010000002">
    <property type="protein sequence ID" value="KAJ9615211.1"/>
    <property type="molecule type" value="Genomic_DNA"/>
</dbReference>
<dbReference type="Proteomes" id="UP001172673">
    <property type="component" value="Unassembled WGS sequence"/>
</dbReference>
<keyword evidence="3" id="KW-1185">Reference proteome</keyword>
<dbReference type="AlphaFoldDB" id="A0AA38XKQ0"/>
<protein>
    <submittedName>
        <fullName evidence="2">Uncharacterized protein</fullName>
    </submittedName>
</protein>
<reference evidence="2" key="1">
    <citation type="submission" date="2022-10" db="EMBL/GenBank/DDBJ databases">
        <title>Culturing micro-colonial fungi from biological soil crusts in the Mojave desert and describing Neophaeococcomyces mojavensis, and introducing the new genera and species Taxawa tesnikishii.</title>
        <authorList>
            <person name="Kurbessoian T."/>
            <person name="Stajich J.E."/>
        </authorList>
    </citation>
    <scope>NUCLEOTIDE SEQUENCE</scope>
    <source>
        <strain evidence="2">TK_41</strain>
    </source>
</reference>
<comment type="caution">
    <text evidence="2">The sequence shown here is derived from an EMBL/GenBank/DDBJ whole genome shotgun (WGS) entry which is preliminary data.</text>
</comment>
<feature type="region of interest" description="Disordered" evidence="1">
    <location>
        <begin position="48"/>
        <end position="80"/>
    </location>
</feature>